<dbReference type="GO" id="GO:0043420">
    <property type="term" value="P:anthranilate metabolic process"/>
    <property type="evidence" value="ECO:0007669"/>
    <property type="project" value="TreeGrafter"/>
</dbReference>
<dbReference type="Pfam" id="PF22580">
    <property type="entry name" value="KYNU_C"/>
    <property type="match status" value="1"/>
</dbReference>
<dbReference type="Proteomes" id="UP001451782">
    <property type="component" value="Chromosome"/>
</dbReference>
<dbReference type="EC" id="3.7.1.3" evidence="4 5"/>
<keyword evidence="1 4" id="KW-0662">Pyridine nucleotide biosynthesis</keyword>
<dbReference type="EMBL" id="CP151762">
    <property type="protein sequence ID" value="WZU65070.1"/>
    <property type="molecule type" value="Genomic_DNA"/>
</dbReference>
<dbReference type="InterPro" id="IPR015422">
    <property type="entry name" value="PyrdxlP-dep_Trfase_small"/>
</dbReference>
<accession>A0AAN0NIC6</accession>
<comment type="function">
    <text evidence="4 6">Catalyzes the cleavage of L-kynurenine (L-Kyn) and L-3-hydroxykynurenine (L-3OHKyn) into anthranilic acid (AA) and 3-hydroxyanthranilic acid (3-OHAA), respectively.</text>
</comment>
<comment type="catalytic activity">
    <reaction evidence="6">
        <text>3-hydroxy-L-kynurenine + H2O = 3-hydroxyanthranilate + L-alanine + H(+)</text>
        <dbReference type="Rhea" id="RHEA:25143"/>
        <dbReference type="ChEBI" id="CHEBI:15377"/>
        <dbReference type="ChEBI" id="CHEBI:15378"/>
        <dbReference type="ChEBI" id="CHEBI:36559"/>
        <dbReference type="ChEBI" id="CHEBI:57972"/>
        <dbReference type="ChEBI" id="CHEBI:58125"/>
        <dbReference type="EC" id="3.7.1.3"/>
    </reaction>
</comment>
<comment type="cofactor">
    <cofactor evidence="4 6">
        <name>pyridoxal 5'-phosphate</name>
        <dbReference type="ChEBI" id="CHEBI:597326"/>
    </cofactor>
</comment>
<feature type="binding site" evidence="4">
    <location>
        <position position="155"/>
    </location>
    <ligand>
        <name>pyridoxal 5'-phosphate</name>
        <dbReference type="ChEBI" id="CHEBI:597326"/>
    </ligand>
</feature>
<feature type="binding site" evidence="4">
    <location>
        <position position="187"/>
    </location>
    <ligand>
        <name>pyridoxal 5'-phosphate</name>
        <dbReference type="ChEBI" id="CHEBI:597326"/>
    </ligand>
</feature>
<comment type="pathway">
    <text evidence="4 6">Amino-acid degradation; L-kynurenine degradation; L-alanine and anthranilate from L-kynurenine: step 1/1.</text>
</comment>
<feature type="binding site" evidence="4">
    <location>
        <position position="85"/>
    </location>
    <ligand>
        <name>pyridoxal 5'-phosphate</name>
        <dbReference type="ChEBI" id="CHEBI:597326"/>
    </ligand>
</feature>
<evidence type="ECO:0000313" key="8">
    <source>
        <dbReference type="Proteomes" id="UP001451782"/>
    </source>
</evidence>
<evidence type="ECO:0000256" key="3">
    <source>
        <dbReference type="ARBA" id="ARBA00022898"/>
    </source>
</evidence>
<dbReference type="PIRSF" id="PIRSF038800">
    <property type="entry name" value="KYNU"/>
    <property type="match status" value="1"/>
</dbReference>
<evidence type="ECO:0000256" key="2">
    <source>
        <dbReference type="ARBA" id="ARBA00022801"/>
    </source>
</evidence>
<dbReference type="AlphaFoldDB" id="A0AAN0NIC6"/>
<dbReference type="FunFam" id="3.40.640.10:FF:000107">
    <property type="entry name" value="Kynureninase"/>
    <property type="match status" value="1"/>
</dbReference>
<comment type="similarity">
    <text evidence="4 6">Belongs to the kynureninase family.</text>
</comment>
<sequence length="397" mass="42954">MTDFAATKAMFHLPEGMIYLDGNSLGPLPKATAARVAQAVTDEWGEKVITGWNRAGWMAQPTALGDRIGRLIGAEPGHVVLGDTLSIKVYQALAAAIDLVPDRRVILTDNGNFPSDIYMAEGLIKSLGRGHELRVVDPEDVENHINDDLAVLMLTQVDYRTGRLHDMQALTAKAHAAGAITCWDLAHTAGAMAVDLQGCNADFATGCTYKYLNGGPGAPAFIYVAPRHIDNCQPALSGWLGHEAPFDFDLDYRPGTGIERMRVGTPPVLQMAALDASLYIWDSVDMDALRIASIALTERFIAGVEARCPDLTLASPRDPHQRGSQVSFAFAHGYAAMQACIARNVIGDFRAPDIMRFGFCPLFIDAGDVDAAIDVIADVMDNKLWDDPQYKAVARVT</sequence>
<comment type="subunit">
    <text evidence="4 6">Homodimer.</text>
</comment>
<dbReference type="GO" id="GO:0097053">
    <property type="term" value="P:L-kynurenine catabolic process"/>
    <property type="evidence" value="ECO:0007669"/>
    <property type="project" value="UniProtKB-UniRule"/>
</dbReference>
<dbReference type="GO" id="GO:0019441">
    <property type="term" value="P:L-tryptophan catabolic process to kynurenine"/>
    <property type="evidence" value="ECO:0007669"/>
    <property type="project" value="TreeGrafter"/>
</dbReference>
<dbReference type="HAMAP" id="MF_01970">
    <property type="entry name" value="Kynureninase"/>
    <property type="match status" value="1"/>
</dbReference>
<dbReference type="RefSeq" id="WP_342071420.1">
    <property type="nucleotide sequence ID" value="NZ_CP151762.1"/>
</dbReference>
<dbReference type="GO" id="GO:0030170">
    <property type="term" value="F:pyridoxal phosphate binding"/>
    <property type="evidence" value="ECO:0007669"/>
    <property type="project" value="UniProtKB-UniRule"/>
</dbReference>
<comment type="pathway">
    <text evidence="4 6">Cofactor biosynthesis; NAD(+) biosynthesis; quinolinate from L-kynurenine: step 2/3.</text>
</comment>
<dbReference type="GO" id="GO:0030429">
    <property type="term" value="F:kynureninase activity"/>
    <property type="evidence" value="ECO:0007669"/>
    <property type="project" value="UniProtKB-UniRule"/>
</dbReference>
<comment type="catalytic activity">
    <reaction evidence="4 6">
        <text>L-kynurenine + H2O = anthranilate + L-alanine + H(+)</text>
        <dbReference type="Rhea" id="RHEA:16813"/>
        <dbReference type="ChEBI" id="CHEBI:15377"/>
        <dbReference type="ChEBI" id="CHEBI:15378"/>
        <dbReference type="ChEBI" id="CHEBI:16567"/>
        <dbReference type="ChEBI" id="CHEBI:57959"/>
        <dbReference type="ChEBI" id="CHEBI:57972"/>
        <dbReference type="EC" id="3.7.1.3"/>
    </reaction>
</comment>
<feature type="binding site" evidence="4">
    <location>
        <begin position="113"/>
        <end position="116"/>
    </location>
    <ligand>
        <name>pyridoxal 5'-phosphate</name>
        <dbReference type="ChEBI" id="CHEBI:597326"/>
    </ligand>
</feature>
<name>A0AAN0NIC6_9RHOB</name>
<dbReference type="Gene3D" id="3.40.640.10">
    <property type="entry name" value="Type I PLP-dependent aspartate aminotransferase-like (Major domain)"/>
    <property type="match status" value="1"/>
</dbReference>
<dbReference type="GO" id="GO:0019805">
    <property type="term" value="P:quinolinate biosynthetic process"/>
    <property type="evidence" value="ECO:0007669"/>
    <property type="project" value="UniProtKB-UniRule"/>
</dbReference>
<dbReference type="Gene3D" id="3.90.1150.10">
    <property type="entry name" value="Aspartate Aminotransferase, domain 1"/>
    <property type="match status" value="1"/>
</dbReference>
<dbReference type="SUPFAM" id="SSF53383">
    <property type="entry name" value="PLP-dependent transferases"/>
    <property type="match status" value="1"/>
</dbReference>
<dbReference type="PANTHER" id="PTHR14084">
    <property type="entry name" value="KYNURENINASE"/>
    <property type="match status" value="1"/>
</dbReference>
<feature type="binding site" evidence="4">
    <location>
        <position position="86"/>
    </location>
    <ligand>
        <name>pyridoxal 5'-phosphate</name>
        <dbReference type="ChEBI" id="CHEBI:597326"/>
    </ligand>
</feature>
<protein>
    <recommendedName>
        <fullName evidence="4 5">Kynureninase</fullName>
        <ecNumber evidence="4 5">3.7.1.3</ecNumber>
    </recommendedName>
    <alternativeName>
        <fullName evidence="4">L-kynurenine hydrolase</fullName>
    </alternativeName>
</protein>
<dbReference type="InterPro" id="IPR010111">
    <property type="entry name" value="Kynureninase"/>
</dbReference>
<evidence type="ECO:0000256" key="1">
    <source>
        <dbReference type="ARBA" id="ARBA00022642"/>
    </source>
</evidence>
<dbReference type="KEGG" id="yag:AABB28_07345"/>
<feature type="binding site" evidence="4">
    <location>
        <position position="239"/>
    </location>
    <ligand>
        <name>pyridoxal 5'-phosphate</name>
        <dbReference type="ChEBI" id="CHEBI:597326"/>
    </ligand>
</feature>
<feature type="binding site" evidence="4">
    <location>
        <position position="184"/>
    </location>
    <ligand>
        <name>pyridoxal 5'-phosphate</name>
        <dbReference type="ChEBI" id="CHEBI:597326"/>
    </ligand>
</feature>
<evidence type="ECO:0000256" key="4">
    <source>
        <dbReference type="HAMAP-Rule" id="MF_01970"/>
    </source>
</evidence>
<feature type="modified residue" description="N6-(pyridoxal phosphate)lysine" evidence="4">
    <location>
        <position position="210"/>
    </location>
</feature>
<dbReference type="NCBIfam" id="TIGR01814">
    <property type="entry name" value="kynureninase"/>
    <property type="match status" value="1"/>
</dbReference>
<keyword evidence="8" id="KW-1185">Reference proteome</keyword>
<keyword evidence="2 4" id="KW-0378">Hydrolase</keyword>
<proteinExistence type="inferred from homology"/>
<evidence type="ECO:0000256" key="5">
    <source>
        <dbReference type="NCBIfam" id="TIGR01814"/>
    </source>
</evidence>
<feature type="binding site" evidence="4">
    <location>
        <position position="209"/>
    </location>
    <ligand>
        <name>pyridoxal 5'-phosphate</name>
        <dbReference type="ChEBI" id="CHEBI:597326"/>
    </ligand>
</feature>
<reference evidence="7 8" key="1">
    <citation type="submission" date="2024-04" db="EMBL/GenBank/DDBJ databases">
        <title>Phylogenomic analyses of a clade within the roseobacter group suggest taxonomic reassignments of species of the genera Aestuariivita, Citreicella, Loktanella, Nautella, Pelagibaca, Ruegeria, Thalassobius, Thiobacimonas and Tropicibacter, and the proposal o.</title>
        <authorList>
            <person name="Jeon C.O."/>
        </authorList>
    </citation>
    <scope>NUCLEOTIDE SEQUENCE [LARGE SCALE GENOMIC DNA]</scope>
    <source>
        <strain evidence="7 8">G8-12</strain>
    </source>
</reference>
<dbReference type="InterPro" id="IPR015424">
    <property type="entry name" value="PyrdxlP-dep_Trfase"/>
</dbReference>
<gene>
    <name evidence="4 7" type="primary">kynU</name>
    <name evidence="7" type="ORF">AABB28_07345</name>
</gene>
<dbReference type="PANTHER" id="PTHR14084:SF0">
    <property type="entry name" value="KYNURENINASE"/>
    <property type="match status" value="1"/>
</dbReference>
<feature type="binding site" evidence="4">
    <location>
        <position position="265"/>
    </location>
    <ligand>
        <name>pyridoxal 5'-phosphate</name>
        <dbReference type="ChEBI" id="CHEBI:597326"/>
    </ligand>
</feature>
<evidence type="ECO:0000313" key="7">
    <source>
        <dbReference type="EMBL" id="WZU65070.1"/>
    </source>
</evidence>
<dbReference type="GO" id="GO:0005737">
    <property type="term" value="C:cytoplasm"/>
    <property type="evidence" value="ECO:0007669"/>
    <property type="project" value="UniProtKB-UniRule"/>
</dbReference>
<keyword evidence="3 4" id="KW-0663">Pyridoxal phosphate</keyword>
<dbReference type="GO" id="GO:0009435">
    <property type="term" value="P:NAD+ biosynthetic process"/>
    <property type="evidence" value="ECO:0007669"/>
    <property type="project" value="UniProtKB-UniRule"/>
</dbReference>
<dbReference type="InterPro" id="IPR015421">
    <property type="entry name" value="PyrdxlP-dep_Trfase_major"/>
</dbReference>
<organism evidence="7 8">
    <name type="scientific">Yoonia algicola</name>
    <dbReference type="NCBI Taxonomy" id="3137368"/>
    <lineage>
        <taxon>Bacteria</taxon>
        <taxon>Pseudomonadati</taxon>
        <taxon>Pseudomonadota</taxon>
        <taxon>Alphaproteobacteria</taxon>
        <taxon>Rhodobacterales</taxon>
        <taxon>Paracoccaceae</taxon>
        <taxon>Yoonia</taxon>
    </lineage>
</organism>
<evidence type="ECO:0000256" key="6">
    <source>
        <dbReference type="PIRNR" id="PIRNR038800"/>
    </source>
</evidence>